<proteinExistence type="predicted"/>
<sequence>MFLSKLTDESVLMDDFTSHSFTDILDESEHQTAPDDLIQSIEAAHGVSASGEGAALDSDDLVSTTTTTTTRVVTSVISDPDNAESQVESSFVQQLSGDDIRQSCEITFSDTVHDNSNPEE</sequence>
<name>A0AAV4YAU8_CAEEX</name>
<evidence type="ECO:0000313" key="1">
    <source>
        <dbReference type="EMBL" id="GIZ03292.1"/>
    </source>
</evidence>
<keyword evidence="2" id="KW-1185">Reference proteome</keyword>
<accession>A0AAV4YAU8</accession>
<protein>
    <submittedName>
        <fullName evidence="1">Uncharacterized protein</fullName>
    </submittedName>
</protein>
<reference evidence="1 2" key="1">
    <citation type="submission" date="2021-06" db="EMBL/GenBank/DDBJ databases">
        <title>Caerostris extrusa draft genome.</title>
        <authorList>
            <person name="Kono N."/>
            <person name="Arakawa K."/>
        </authorList>
    </citation>
    <scope>NUCLEOTIDE SEQUENCE [LARGE SCALE GENOMIC DNA]</scope>
</reference>
<evidence type="ECO:0000313" key="2">
    <source>
        <dbReference type="Proteomes" id="UP001054945"/>
    </source>
</evidence>
<dbReference type="EMBL" id="BPLR01018932">
    <property type="protein sequence ID" value="GIZ03292.1"/>
    <property type="molecule type" value="Genomic_DNA"/>
</dbReference>
<comment type="caution">
    <text evidence="1">The sequence shown here is derived from an EMBL/GenBank/DDBJ whole genome shotgun (WGS) entry which is preliminary data.</text>
</comment>
<dbReference type="AlphaFoldDB" id="A0AAV4YAU8"/>
<gene>
    <name evidence="1" type="primary">AVEN_207616_1</name>
    <name evidence="1" type="ORF">CEXT_163081</name>
</gene>
<organism evidence="1 2">
    <name type="scientific">Caerostris extrusa</name>
    <name type="common">Bark spider</name>
    <name type="synonym">Caerostris bankana</name>
    <dbReference type="NCBI Taxonomy" id="172846"/>
    <lineage>
        <taxon>Eukaryota</taxon>
        <taxon>Metazoa</taxon>
        <taxon>Ecdysozoa</taxon>
        <taxon>Arthropoda</taxon>
        <taxon>Chelicerata</taxon>
        <taxon>Arachnida</taxon>
        <taxon>Araneae</taxon>
        <taxon>Araneomorphae</taxon>
        <taxon>Entelegynae</taxon>
        <taxon>Araneoidea</taxon>
        <taxon>Araneidae</taxon>
        <taxon>Caerostris</taxon>
    </lineage>
</organism>
<dbReference type="Proteomes" id="UP001054945">
    <property type="component" value="Unassembled WGS sequence"/>
</dbReference>